<keyword evidence="5" id="KW-0496">Mitochondrion</keyword>
<evidence type="ECO:0000256" key="4">
    <source>
        <dbReference type="ARBA" id="ARBA00022840"/>
    </source>
</evidence>
<evidence type="ECO:0000256" key="6">
    <source>
        <dbReference type="RuleBase" id="RU003651"/>
    </source>
</evidence>
<organism evidence="8 9">
    <name type="scientific">Hyalella azteca</name>
    <name type="common">Amphipod</name>
    <dbReference type="NCBI Taxonomy" id="294128"/>
    <lineage>
        <taxon>Eukaryota</taxon>
        <taxon>Metazoa</taxon>
        <taxon>Ecdysozoa</taxon>
        <taxon>Arthropoda</taxon>
        <taxon>Crustacea</taxon>
        <taxon>Multicrustacea</taxon>
        <taxon>Malacostraca</taxon>
        <taxon>Eumalacostraca</taxon>
        <taxon>Peracarida</taxon>
        <taxon>Amphipoda</taxon>
        <taxon>Senticaudata</taxon>
        <taxon>Talitrida</taxon>
        <taxon>Talitroidea</taxon>
        <taxon>Hyalellidae</taxon>
        <taxon>Hyalella</taxon>
    </lineage>
</organism>
<comment type="subcellular location">
    <subcellularLocation>
        <location evidence="1">Mitochondrion outer membrane</location>
        <topology evidence="1">Single-pass membrane protein</topology>
    </subcellularLocation>
</comment>
<dbReference type="InterPro" id="IPR003959">
    <property type="entry name" value="ATPase_AAA_core"/>
</dbReference>
<dbReference type="FunFam" id="3.40.50.300:FF:000538">
    <property type="entry name" value="ATPase family AAA domain-containing protein 1"/>
    <property type="match status" value="1"/>
</dbReference>
<dbReference type="SUPFAM" id="SSF52540">
    <property type="entry name" value="P-loop containing nucleoside triphosphate hydrolases"/>
    <property type="match status" value="1"/>
</dbReference>
<keyword evidence="2 6" id="KW-0547">Nucleotide-binding</keyword>
<dbReference type="GO" id="GO:0016887">
    <property type="term" value="F:ATP hydrolysis activity"/>
    <property type="evidence" value="ECO:0007669"/>
    <property type="project" value="InterPro"/>
</dbReference>
<dbReference type="InterPro" id="IPR003960">
    <property type="entry name" value="ATPase_AAA_CS"/>
</dbReference>
<dbReference type="GeneID" id="108681481"/>
<dbReference type="PROSITE" id="PS00674">
    <property type="entry name" value="AAA"/>
    <property type="match status" value="1"/>
</dbReference>
<keyword evidence="8" id="KW-1185">Reference proteome</keyword>
<dbReference type="RefSeq" id="XP_018026005.1">
    <property type="nucleotide sequence ID" value="XM_018170516.2"/>
</dbReference>
<protein>
    <submittedName>
        <fullName evidence="9">Outer mitochondrial transmembrane helix translocase</fullName>
    </submittedName>
</protein>
<evidence type="ECO:0000256" key="1">
    <source>
        <dbReference type="ARBA" id="ARBA00004572"/>
    </source>
</evidence>
<dbReference type="InterPro" id="IPR051701">
    <property type="entry name" value="Mito_OM_Translocase_MSP1"/>
</dbReference>
<dbReference type="Pfam" id="PF00004">
    <property type="entry name" value="AAA"/>
    <property type="match status" value="1"/>
</dbReference>
<dbReference type="OMA" id="NTNICVL"/>
<reference evidence="9" key="1">
    <citation type="submission" date="2025-08" db="UniProtKB">
        <authorList>
            <consortium name="RefSeq"/>
        </authorList>
    </citation>
    <scope>IDENTIFICATION</scope>
    <source>
        <tissue evidence="9">Whole organism</tissue>
    </source>
</reference>
<dbReference type="Gene3D" id="1.10.8.60">
    <property type="match status" value="1"/>
</dbReference>
<keyword evidence="3" id="KW-0472">Membrane</keyword>
<dbReference type="GO" id="GO:0140570">
    <property type="term" value="P:extraction of mislocalized protein from mitochondrial outer membrane"/>
    <property type="evidence" value="ECO:0007669"/>
    <property type="project" value="TreeGrafter"/>
</dbReference>
<evidence type="ECO:0000259" key="7">
    <source>
        <dbReference type="SMART" id="SM00382"/>
    </source>
</evidence>
<dbReference type="PANTHER" id="PTHR45644">
    <property type="entry name" value="AAA ATPASE, PUTATIVE (AFU_ORTHOLOGUE AFUA_2G12920)-RELATED-RELATED"/>
    <property type="match status" value="1"/>
</dbReference>
<dbReference type="InterPro" id="IPR027417">
    <property type="entry name" value="P-loop_NTPase"/>
</dbReference>
<comment type="similarity">
    <text evidence="6">Belongs to the AAA ATPase family.</text>
</comment>
<name>A0A8B7PJ45_HYAAZ</name>
<keyword evidence="4 6" id="KW-0067">ATP-binding</keyword>
<gene>
    <name evidence="9" type="primary">LOC108681481</name>
</gene>
<accession>A0A8B7PJ45</accession>
<keyword evidence="3" id="KW-1000">Mitochondrion outer membrane</keyword>
<dbReference type="SMART" id="SM00382">
    <property type="entry name" value="AAA"/>
    <property type="match status" value="1"/>
</dbReference>
<dbReference type="Pfam" id="PF17862">
    <property type="entry name" value="AAA_lid_3"/>
    <property type="match status" value="1"/>
</dbReference>
<evidence type="ECO:0000256" key="5">
    <source>
        <dbReference type="ARBA" id="ARBA00023128"/>
    </source>
</evidence>
<evidence type="ECO:0000256" key="2">
    <source>
        <dbReference type="ARBA" id="ARBA00022741"/>
    </source>
</evidence>
<dbReference type="GO" id="GO:0005741">
    <property type="term" value="C:mitochondrial outer membrane"/>
    <property type="evidence" value="ECO:0007669"/>
    <property type="project" value="UniProtKB-SubCell"/>
</dbReference>
<dbReference type="AlphaFoldDB" id="A0A8B7PJ45"/>
<evidence type="ECO:0000313" key="8">
    <source>
        <dbReference type="Proteomes" id="UP000694843"/>
    </source>
</evidence>
<evidence type="ECO:0000313" key="9">
    <source>
        <dbReference type="RefSeq" id="XP_018026005.1"/>
    </source>
</evidence>
<evidence type="ECO:0000256" key="3">
    <source>
        <dbReference type="ARBA" id="ARBA00022787"/>
    </source>
</evidence>
<dbReference type="GO" id="GO:0005524">
    <property type="term" value="F:ATP binding"/>
    <property type="evidence" value="ECO:0007669"/>
    <property type="project" value="UniProtKB-KW"/>
</dbReference>
<dbReference type="Gene3D" id="3.40.50.300">
    <property type="entry name" value="P-loop containing nucleotide triphosphate hydrolases"/>
    <property type="match status" value="1"/>
</dbReference>
<feature type="domain" description="AAA+ ATPase" evidence="7">
    <location>
        <begin position="117"/>
        <end position="253"/>
    </location>
</feature>
<dbReference type="InterPro" id="IPR041569">
    <property type="entry name" value="AAA_lid_3"/>
</dbReference>
<keyword evidence="9" id="KW-0812">Transmembrane</keyword>
<dbReference type="Proteomes" id="UP000694843">
    <property type="component" value="Unplaced"/>
</dbReference>
<dbReference type="KEGG" id="hazt:108681481"/>
<dbReference type="OrthoDB" id="10254455at2759"/>
<sequence length="371" mass="41372">MEISRKEAFLFLARLSVAAAFSYYTIKLMSSLLDPTSKQKQQSSKKAQELLKKLGVSKDTKLNEYEHIIASQLVLGQSLDVGWQDVAGLQSLIRELRQTVILPVQMSSRHSSRLIKPPKGVLLHGPPGCGKTLLAKAVAREAGCRFINLDVSSLTDKWYGESPKLASAVFTLATKIQPCIIFIDEVDSFLRVRATGDHEATAMMKAQFLQQWDGLNTDHDAIVIVMAATNRPRDVDRAILRRLPAAFYVTLPGLEQREDILKLVMRSEAMAPCVDLHVVATKTESFSGSDLRELCRNASVYRLREFMSDPESDSEFYAANESLDVNATSDNAHVTELRPVTMHDFEMALKSMRKSRVLDVSAAELLKLDLD</sequence>
<dbReference type="PANTHER" id="PTHR45644:SF3">
    <property type="entry name" value="FI08533P-RELATED"/>
    <property type="match status" value="1"/>
</dbReference>
<proteinExistence type="inferred from homology"/>
<dbReference type="InterPro" id="IPR003593">
    <property type="entry name" value="AAA+_ATPase"/>
</dbReference>